<keyword evidence="5" id="KW-1185">Reference proteome</keyword>
<feature type="domain" description="DUF3848" evidence="3">
    <location>
        <begin position="6"/>
        <end position="98"/>
    </location>
</feature>
<evidence type="ECO:0000313" key="5">
    <source>
        <dbReference type="Proteomes" id="UP001199319"/>
    </source>
</evidence>
<proteinExistence type="predicted"/>
<evidence type="ECO:0000256" key="1">
    <source>
        <dbReference type="ARBA" id="ARBA00022801"/>
    </source>
</evidence>
<sequence length="283" mass="32683">MTPEELNTASYHKMEAEQDSYRDWLLTLPPDEILQHAYEYAVRQDILFAMEDLELQPEQCQALMKSPCPVADVLRDFEKLELGYMETLRDCIEGRADKLKYGALFEQNNDFVGWISIDETSIHYPVMQTPDNPDYYLKHGFDKAYSNYGVPYIDEGCAPGLSNNIVIYGHHMNDGTMFADLCGYADRGFYEGHKTIRFDTLSGSGEYEVVAAFRFNTNRDTFRYNEYTNMDEAEFAEFLENVRARALYDTDMEVEYGDTLLTLSTCEYTYKNGRFVVVAKKVG</sequence>
<feature type="active site" description="Acyl-thioester intermediate" evidence="2">
    <location>
        <position position="266"/>
    </location>
</feature>
<accession>A0AAE3DEG3</accession>
<dbReference type="RefSeq" id="WP_302928750.1">
    <property type="nucleotide sequence ID" value="NZ_JAJEPW010000020.1"/>
</dbReference>
<name>A0AAE3DEG3_9FIRM</name>
<dbReference type="SUPFAM" id="SSF63817">
    <property type="entry name" value="Sortase"/>
    <property type="match status" value="1"/>
</dbReference>
<gene>
    <name evidence="4" type="ORF">LKD37_08080</name>
</gene>
<dbReference type="EMBL" id="JAJEPW010000020">
    <property type="protein sequence ID" value="MCC2129470.1"/>
    <property type="molecule type" value="Genomic_DNA"/>
</dbReference>
<dbReference type="Proteomes" id="UP001199319">
    <property type="component" value="Unassembled WGS sequence"/>
</dbReference>
<dbReference type="CDD" id="cd05826">
    <property type="entry name" value="Sortase_B"/>
    <property type="match status" value="1"/>
</dbReference>
<organism evidence="4 5">
    <name type="scientific">Brotocaccenecus cirricatena</name>
    <dbReference type="NCBI Taxonomy" id="3064195"/>
    <lineage>
        <taxon>Bacteria</taxon>
        <taxon>Bacillati</taxon>
        <taxon>Bacillota</taxon>
        <taxon>Clostridia</taxon>
        <taxon>Eubacteriales</taxon>
        <taxon>Oscillospiraceae</taxon>
        <taxon>Brotocaccenecus</taxon>
    </lineage>
</organism>
<comment type="caution">
    <text evidence="4">The sequence shown here is derived from an EMBL/GenBank/DDBJ whole genome shotgun (WGS) entry which is preliminary data.</text>
</comment>
<evidence type="ECO:0000313" key="4">
    <source>
        <dbReference type="EMBL" id="MCC2129470.1"/>
    </source>
</evidence>
<dbReference type="InterPro" id="IPR005754">
    <property type="entry name" value="Sortase"/>
</dbReference>
<dbReference type="InterPro" id="IPR009835">
    <property type="entry name" value="SrtB"/>
</dbReference>
<dbReference type="InterPro" id="IPR023365">
    <property type="entry name" value="Sortase_dom-sf"/>
</dbReference>
<reference evidence="4" key="1">
    <citation type="submission" date="2021-10" db="EMBL/GenBank/DDBJ databases">
        <title>Anaerobic single-cell dispensing facilitates the cultivation of human gut bacteria.</title>
        <authorList>
            <person name="Afrizal A."/>
        </authorList>
    </citation>
    <scope>NUCLEOTIDE SEQUENCE</scope>
    <source>
        <strain evidence="4">CLA-AA-H272</strain>
    </source>
</reference>
<dbReference type="Gene3D" id="2.40.260.10">
    <property type="entry name" value="Sortase"/>
    <property type="match status" value="1"/>
</dbReference>
<keyword evidence="1" id="KW-0378">Hydrolase</keyword>
<dbReference type="Pfam" id="PF12959">
    <property type="entry name" value="DUF3848"/>
    <property type="match status" value="1"/>
</dbReference>
<evidence type="ECO:0000259" key="3">
    <source>
        <dbReference type="Pfam" id="PF12959"/>
    </source>
</evidence>
<dbReference type="Pfam" id="PF04203">
    <property type="entry name" value="Sortase"/>
    <property type="match status" value="1"/>
</dbReference>
<evidence type="ECO:0000256" key="2">
    <source>
        <dbReference type="PIRSR" id="PIRSR605754-1"/>
    </source>
</evidence>
<protein>
    <submittedName>
        <fullName evidence="4">DUF3848 domain-containing protein</fullName>
    </submittedName>
</protein>
<dbReference type="AlphaFoldDB" id="A0AAE3DEG3"/>
<dbReference type="InterPro" id="IPR024380">
    <property type="entry name" value="DUF3848"/>
</dbReference>
<feature type="active site" description="Proton donor/acceptor" evidence="2">
    <location>
        <position position="170"/>
    </location>
</feature>
<dbReference type="GO" id="GO:0016787">
    <property type="term" value="F:hydrolase activity"/>
    <property type="evidence" value="ECO:0007669"/>
    <property type="project" value="UniProtKB-KW"/>
</dbReference>